<name>A0A4R2RZI2_9FIRM</name>
<dbReference type="EMBL" id="SLXT01000001">
    <property type="protein sequence ID" value="TCP68944.1"/>
    <property type="molecule type" value="Genomic_DNA"/>
</dbReference>
<organism evidence="1 2">
    <name type="scientific">Heliophilum fasciatum</name>
    <dbReference type="NCBI Taxonomy" id="35700"/>
    <lineage>
        <taxon>Bacteria</taxon>
        <taxon>Bacillati</taxon>
        <taxon>Bacillota</taxon>
        <taxon>Clostridia</taxon>
        <taxon>Eubacteriales</taxon>
        <taxon>Heliobacteriaceae</taxon>
        <taxon>Heliophilum</taxon>
    </lineage>
</organism>
<dbReference type="Proteomes" id="UP000294813">
    <property type="component" value="Unassembled WGS sequence"/>
</dbReference>
<comment type="caution">
    <text evidence="1">The sequence shown here is derived from an EMBL/GenBank/DDBJ whole genome shotgun (WGS) entry which is preliminary data.</text>
</comment>
<proteinExistence type="predicted"/>
<protein>
    <submittedName>
        <fullName evidence="1">Uncharacterized protein</fullName>
    </submittedName>
</protein>
<evidence type="ECO:0000313" key="2">
    <source>
        <dbReference type="Proteomes" id="UP000294813"/>
    </source>
</evidence>
<evidence type="ECO:0000313" key="1">
    <source>
        <dbReference type="EMBL" id="TCP68944.1"/>
    </source>
</evidence>
<gene>
    <name evidence="1" type="ORF">EDD73_101110</name>
</gene>
<sequence length="58" mass="6119">MSDITLAVQGLRKVIGTKEIIKGIDFELRRGCVGAGVLAFCAAGRVLMGKEKTAGKLQ</sequence>
<dbReference type="AlphaFoldDB" id="A0A4R2RZI2"/>
<reference evidence="1 2" key="1">
    <citation type="submission" date="2019-03" db="EMBL/GenBank/DDBJ databases">
        <title>Genomic Encyclopedia of Type Strains, Phase IV (KMG-IV): sequencing the most valuable type-strain genomes for metagenomic binning, comparative biology and taxonomic classification.</title>
        <authorList>
            <person name="Goeker M."/>
        </authorList>
    </citation>
    <scope>NUCLEOTIDE SEQUENCE [LARGE SCALE GENOMIC DNA]</scope>
    <source>
        <strain evidence="1 2">DSM 11170</strain>
    </source>
</reference>
<dbReference type="RefSeq" id="WP_207668763.1">
    <property type="nucleotide sequence ID" value="NZ_JAOQNU010000001.1"/>
</dbReference>
<keyword evidence="2" id="KW-1185">Reference proteome</keyword>
<accession>A0A4R2RZI2</accession>